<dbReference type="Proteomes" id="UP001057452">
    <property type="component" value="Chromosome 23"/>
</dbReference>
<reference evidence="1" key="1">
    <citation type="submission" date="2022-05" db="EMBL/GenBank/DDBJ databases">
        <title>Chromosome-level genome of Chaenocephalus aceratus.</title>
        <authorList>
            <person name="Park H."/>
        </authorList>
    </citation>
    <scope>NUCLEOTIDE SEQUENCE</scope>
    <source>
        <strain evidence="1">KU_202001</strain>
    </source>
</reference>
<name>A0ACB9VT57_CHAAC</name>
<accession>A0ACB9VT57</accession>
<sequence>MSGESKGVQALLREKQPLALYVHCVWKYKTIFKEIVQSEAGSFITLKPLCPIRWLVRLVAIQAVVGQYEKVLLSLEEMAASGSSDTCTTARGLLERFQKGHTLLCLLLASEALKELECLNRSLQSKTGSVTGMLAAVDCVKKTLRVKRSDERFHQIYARACDMISEMGIETIQMPHIRRPPKRYTGNAAAFIPASTEEHYRIEFFKVLDAVDVQLTKRFDQSSFDTLNKLERVLVSGKVEEVVSLYPELNRSSPEVQLAMCKLQYPSSTITDAVKHSESYAARNKLDQVDIEEICQLFISANDTRRHVFGAFI</sequence>
<evidence type="ECO:0000313" key="1">
    <source>
        <dbReference type="EMBL" id="KAI4803271.1"/>
    </source>
</evidence>
<evidence type="ECO:0000313" key="2">
    <source>
        <dbReference type="Proteomes" id="UP001057452"/>
    </source>
</evidence>
<dbReference type="EMBL" id="CM043807">
    <property type="protein sequence ID" value="KAI4803271.1"/>
    <property type="molecule type" value="Genomic_DNA"/>
</dbReference>
<protein>
    <submittedName>
        <fullName evidence="1">Uncharacterized protein</fullName>
    </submittedName>
</protein>
<comment type="caution">
    <text evidence="1">The sequence shown here is derived from an EMBL/GenBank/DDBJ whole genome shotgun (WGS) entry which is preliminary data.</text>
</comment>
<proteinExistence type="predicted"/>
<keyword evidence="2" id="KW-1185">Reference proteome</keyword>
<organism evidence="1 2">
    <name type="scientific">Chaenocephalus aceratus</name>
    <name type="common">Blackfin icefish</name>
    <name type="synonym">Chaenichthys aceratus</name>
    <dbReference type="NCBI Taxonomy" id="36190"/>
    <lineage>
        <taxon>Eukaryota</taxon>
        <taxon>Metazoa</taxon>
        <taxon>Chordata</taxon>
        <taxon>Craniata</taxon>
        <taxon>Vertebrata</taxon>
        <taxon>Euteleostomi</taxon>
        <taxon>Actinopterygii</taxon>
        <taxon>Neopterygii</taxon>
        <taxon>Teleostei</taxon>
        <taxon>Neoteleostei</taxon>
        <taxon>Acanthomorphata</taxon>
        <taxon>Eupercaria</taxon>
        <taxon>Perciformes</taxon>
        <taxon>Notothenioidei</taxon>
        <taxon>Channichthyidae</taxon>
        <taxon>Chaenocephalus</taxon>
    </lineage>
</organism>
<gene>
    <name evidence="1" type="ORF">KUCAC02_006822</name>
</gene>